<evidence type="ECO:0000259" key="6">
    <source>
        <dbReference type="Pfam" id="PF00281"/>
    </source>
</evidence>
<dbReference type="Gene3D" id="3.30.1440.10">
    <property type="match status" value="1"/>
</dbReference>
<name>A0AAN9JAD5_CLITE</name>
<evidence type="ECO:0000256" key="3">
    <source>
        <dbReference type="ARBA" id="ARBA00023274"/>
    </source>
</evidence>
<reference evidence="8 9" key="1">
    <citation type="submission" date="2024-01" db="EMBL/GenBank/DDBJ databases">
        <title>The genomes of 5 underutilized Papilionoideae crops provide insights into root nodulation and disease resistance.</title>
        <authorList>
            <person name="Yuan L."/>
        </authorList>
    </citation>
    <scope>NUCLEOTIDE SEQUENCE [LARGE SCALE GENOMIC DNA]</scope>
    <source>
        <strain evidence="8">LY-2023</strain>
        <tissue evidence="8">Leaf</tissue>
    </source>
</reference>
<dbReference type="Pfam" id="PF00673">
    <property type="entry name" value="Ribosomal_L5_C"/>
    <property type="match status" value="1"/>
</dbReference>
<dbReference type="InterPro" id="IPR031309">
    <property type="entry name" value="Ribosomal_uL5_C"/>
</dbReference>
<dbReference type="InterPro" id="IPR020929">
    <property type="entry name" value="Ribosomal_uL5_CS"/>
</dbReference>
<dbReference type="PANTHER" id="PTHR11994">
    <property type="entry name" value="60S RIBOSOMAL PROTEIN L11-RELATED"/>
    <property type="match status" value="1"/>
</dbReference>
<feature type="domain" description="Large ribosomal subunit protein uL5 N-terminal" evidence="6">
    <location>
        <begin position="106"/>
        <end position="162"/>
    </location>
</feature>
<comment type="similarity">
    <text evidence="1">Belongs to the universal ribosomal protein uL5 family.</text>
</comment>
<dbReference type="GO" id="GO:0006412">
    <property type="term" value="P:translation"/>
    <property type="evidence" value="ECO:0007669"/>
    <property type="project" value="InterPro"/>
</dbReference>
<keyword evidence="9" id="KW-1185">Reference proteome</keyword>
<dbReference type="NCBIfam" id="NF000585">
    <property type="entry name" value="PRK00010.1"/>
    <property type="match status" value="1"/>
</dbReference>
<feature type="domain" description="Large ribosomal subunit protein uL5 C-terminal" evidence="7">
    <location>
        <begin position="166"/>
        <end position="259"/>
    </location>
</feature>
<sequence length="289" mass="31632">MDLWHSTNAIHISSECVSNQQTIIMAIAPSLLHSSASSFLAQVRAFPSSSYSSLFPHGNRHMVSVKVTATGAVLVEKSEAEKPSRLKTTYSEKIVPLLMEEFSYINKHQVPKIEKIVVNCGIGDAAQNAKGLEAAINDLALITGQRPIKTRARASLATFKIREGQPLGIAVTLRGNIMFSFLDRVINLGLPRTRDFQGLNPNSFDGHGNYCIGIKDQGVFPEIRSDISSNPRGMDICITTTANTDQEAQKLLTLMGMPFREGSGPVTTVRKKKLKSHHFDAKSKGKGRK</sequence>
<dbReference type="EMBL" id="JAYKXN010000004">
    <property type="protein sequence ID" value="KAK7295133.1"/>
    <property type="molecule type" value="Genomic_DNA"/>
</dbReference>
<evidence type="ECO:0000313" key="8">
    <source>
        <dbReference type="EMBL" id="KAK7295133.1"/>
    </source>
</evidence>
<evidence type="ECO:0000256" key="5">
    <source>
        <dbReference type="ARBA" id="ARBA00035391"/>
    </source>
</evidence>
<dbReference type="InterPro" id="IPR002132">
    <property type="entry name" value="Ribosomal_uL5"/>
</dbReference>
<dbReference type="InterPro" id="IPR020930">
    <property type="entry name" value="Ribosomal_uL5_bac-type"/>
</dbReference>
<dbReference type="GO" id="GO:0003735">
    <property type="term" value="F:structural constituent of ribosome"/>
    <property type="evidence" value="ECO:0007669"/>
    <property type="project" value="InterPro"/>
</dbReference>
<dbReference type="Proteomes" id="UP001359559">
    <property type="component" value="Unassembled WGS sequence"/>
</dbReference>
<dbReference type="GO" id="GO:1990904">
    <property type="term" value="C:ribonucleoprotein complex"/>
    <property type="evidence" value="ECO:0007669"/>
    <property type="project" value="UniProtKB-KW"/>
</dbReference>
<evidence type="ECO:0000259" key="7">
    <source>
        <dbReference type="Pfam" id="PF00673"/>
    </source>
</evidence>
<dbReference type="PROSITE" id="PS00358">
    <property type="entry name" value="RIBOSOMAL_L5"/>
    <property type="match status" value="1"/>
</dbReference>
<evidence type="ECO:0000313" key="9">
    <source>
        <dbReference type="Proteomes" id="UP001359559"/>
    </source>
</evidence>
<keyword evidence="2" id="KW-0689">Ribosomal protein</keyword>
<dbReference type="InterPro" id="IPR022803">
    <property type="entry name" value="Ribosomal_uL5_dom_sf"/>
</dbReference>
<dbReference type="AlphaFoldDB" id="A0AAN9JAD5"/>
<dbReference type="SUPFAM" id="SSF55282">
    <property type="entry name" value="RL5-like"/>
    <property type="match status" value="1"/>
</dbReference>
<evidence type="ECO:0000256" key="2">
    <source>
        <dbReference type="ARBA" id="ARBA00022980"/>
    </source>
</evidence>
<proteinExistence type="inferred from homology"/>
<gene>
    <name evidence="8" type="ORF">RJT34_18037</name>
</gene>
<evidence type="ECO:0000256" key="4">
    <source>
        <dbReference type="ARBA" id="ARBA00035210"/>
    </source>
</evidence>
<dbReference type="Pfam" id="PF00281">
    <property type="entry name" value="Ribosomal_L5"/>
    <property type="match status" value="1"/>
</dbReference>
<accession>A0AAN9JAD5</accession>
<dbReference type="HAMAP" id="MF_01333_B">
    <property type="entry name" value="Ribosomal_uL5_B"/>
    <property type="match status" value="1"/>
</dbReference>
<organism evidence="8 9">
    <name type="scientific">Clitoria ternatea</name>
    <name type="common">Butterfly pea</name>
    <dbReference type="NCBI Taxonomy" id="43366"/>
    <lineage>
        <taxon>Eukaryota</taxon>
        <taxon>Viridiplantae</taxon>
        <taxon>Streptophyta</taxon>
        <taxon>Embryophyta</taxon>
        <taxon>Tracheophyta</taxon>
        <taxon>Spermatophyta</taxon>
        <taxon>Magnoliopsida</taxon>
        <taxon>eudicotyledons</taxon>
        <taxon>Gunneridae</taxon>
        <taxon>Pentapetalae</taxon>
        <taxon>rosids</taxon>
        <taxon>fabids</taxon>
        <taxon>Fabales</taxon>
        <taxon>Fabaceae</taxon>
        <taxon>Papilionoideae</taxon>
        <taxon>50 kb inversion clade</taxon>
        <taxon>NPAAA clade</taxon>
        <taxon>indigoferoid/millettioid clade</taxon>
        <taxon>Phaseoleae</taxon>
        <taxon>Clitoria</taxon>
    </lineage>
</organism>
<dbReference type="GO" id="GO:0005840">
    <property type="term" value="C:ribosome"/>
    <property type="evidence" value="ECO:0007669"/>
    <property type="project" value="UniProtKB-KW"/>
</dbReference>
<evidence type="ECO:0000256" key="1">
    <source>
        <dbReference type="ARBA" id="ARBA00008553"/>
    </source>
</evidence>
<keyword evidence="3" id="KW-0687">Ribonucleoprotein</keyword>
<dbReference type="InterPro" id="IPR031310">
    <property type="entry name" value="Ribosomal_uL5_N"/>
</dbReference>
<comment type="caution">
    <text evidence="8">The sequence shown here is derived from an EMBL/GenBank/DDBJ whole genome shotgun (WGS) entry which is preliminary data.</text>
</comment>
<dbReference type="FunFam" id="3.30.1440.10:FF:000001">
    <property type="entry name" value="50S ribosomal protein L5"/>
    <property type="match status" value="1"/>
</dbReference>
<protein>
    <recommendedName>
        <fullName evidence="4">Large ribosomal subunit protein uL5c</fullName>
    </recommendedName>
    <alternativeName>
        <fullName evidence="5">50S ribosomal protein L5, chloroplastic</fullName>
    </alternativeName>
</protein>